<evidence type="ECO:0000313" key="3">
    <source>
        <dbReference type="Proteomes" id="UP001054811"/>
    </source>
</evidence>
<proteinExistence type="predicted"/>
<protein>
    <submittedName>
        <fullName evidence="2">Uncharacterized protein</fullName>
    </submittedName>
</protein>
<gene>
    <name evidence="2" type="ORF">L2X98_22215</name>
</gene>
<name>A0ABY5NL48_9MICO</name>
<feature type="region of interest" description="Disordered" evidence="1">
    <location>
        <begin position="350"/>
        <end position="390"/>
    </location>
</feature>
<dbReference type="EMBL" id="CP091139">
    <property type="protein sequence ID" value="UUT35875.1"/>
    <property type="molecule type" value="Genomic_DNA"/>
</dbReference>
<keyword evidence="3" id="KW-1185">Reference proteome</keyword>
<dbReference type="Proteomes" id="UP001054811">
    <property type="component" value="Chromosome"/>
</dbReference>
<feature type="compositionally biased region" description="Basic residues" evidence="1">
    <location>
        <begin position="356"/>
        <end position="374"/>
    </location>
</feature>
<feature type="compositionally biased region" description="Low complexity" evidence="1">
    <location>
        <begin position="379"/>
        <end position="390"/>
    </location>
</feature>
<dbReference type="RefSeq" id="WP_259612506.1">
    <property type="nucleotide sequence ID" value="NZ_CP091139.2"/>
</dbReference>
<evidence type="ECO:0000313" key="2">
    <source>
        <dbReference type="EMBL" id="UUT35875.1"/>
    </source>
</evidence>
<reference evidence="2" key="1">
    <citation type="submission" date="2022-01" db="EMBL/GenBank/DDBJ databases">
        <title>Microbacterium eymi and Microbacterium rhizovicinus sp. nov., isolated from the rhizospheric soil of Elymus tsukushiensis, a plant native to the Dokdo Islands, Republic of Korea.</title>
        <authorList>
            <person name="Hwang Y.J."/>
        </authorList>
    </citation>
    <scope>NUCLEOTIDE SEQUENCE</scope>
    <source>
        <strain evidence="2">KUDC0405</strain>
    </source>
</reference>
<accession>A0ABY5NL48</accession>
<organism evidence="2 3">
    <name type="scientific">Microbacterium elymi</name>
    <dbReference type="NCBI Taxonomy" id="2909587"/>
    <lineage>
        <taxon>Bacteria</taxon>
        <taxon>Bacillati</taxon>
        <taxon>Actinomycetota</taxon>
        <taxon>Actinomycetes</taxon>
        <taxon>Micrococcales</taxon>
        <taxon>Microbacteriaceae</taxon>
        <taxon>Microbacterium</taxon>
    </lineage>
</organism>
<sequence>MPRAGTTLTLDGQGDTDHYVVYTHGSEHGDAHYVINVLDSGAAADGVDTLTAYGADSTASGIDPSTGRPYPTDDIFLLRAASYLPGESAARPDVYCGTAADGGCTNHPAYIAVLHPAPGSGDPLTVAQTSGYAGVTERIAYDNAVNGMLSVLGLGGNDHFAVDDNAAITNLDGGAGADSFQIGQLFGMRRDAAYSGLSPADWFPTVATTRGYLSRGASAPLTAQGGSGDDTFSVYSNQAALRLEGGAGNDLFLIQAFALARTDAHGTLIMGPVFTGTVTVNAAAGTLTRSDGGSFIADGFAVGQTLAVAGAGVGNDHDAAHAAVISAVTATTITLATGLTVAAPCSTAARSPCRSARARSPGRRSRSPPGRRRAPAPSPGRRAASWPTAT</sequence>
<dbReference type="PRINTS" id="PR00313">
    <property type="entry name" value="CABNDNGRPT"/>
</dbReference>
<evidence type="ECO:0000256" key="1">
    <source>
        <dbReference type="SAM" id="MobiDB-lite"/>
    </source>
</evidence>